<sequence length="372" mass="43247">MESEERYKNLGIYTDGQGEFIRKTISEYQSDSHCCSKRCCSSWKQEDIQKHIMEMESLSKVEKKMVVLTVLRNCAINSEGTRYSEKRQRLRFSFRYEPFGIMCVSAFRAIFGLRIETFRGLLAHLRSKGAKYRVEQKSDQIIYKSNIGNIENKYEQKYFALVIGNSKYNSLFLKNPVNDARDLSHILMKKGFSVILRLNTTRKEMIDAIRKFGNASGVGLFYFAGLGVQMNGKLYIVPIDAQVHSEPDIKYECISLDFISDDLNKNRVKPYNGQLFAYSTSSDQAAYEGERNGIYSKHLLKNLIINGLEIHQMFRNVREAVEKETKGRQTSQELSTAKKSFYFTPLYKNDFEGSFFIFILDTQRNNPYSRYR</sequence>
<reference evidence="3" key="1">
    <citation type="submission" date="2012-11" db="EMBL/GenBank/DDBJ databases">
        <authorList>
            <person name="Lucero-Rivera Y.E."/>
            <person name="Tovar-Ramirez D."/>
        </authorList>
    </citation>
    <scope>NUCLEOTIDE SEQUENCE [LARGE SCALE GENOMIC DNA]</scope>
    <source>
        <strain evidence="3">Araruama</strain>
    </source>
</reference>
<accession>A0A1V1PAD7</accession>
<dbReference type="SUPFAM" id="SSF52129">
    <property type="entry name" value="Caspase-like"/>
    <property type="match status" value="1"/>
</dbReference>
<evidence type="ECO:0000313" key="2">
    <source>
        <dbReference type="EMBL" id="ETR71726.1"/>
    </source>
</evidence>
<dbReference type="GO" id="GO:0004197">
    <property type="term" value="F:cysteine-type endopeptidase activity"/>
    <property type="evidence" value="ECO:0007669"/>
    <property type="project" value="InterPro"/>
</dbReference>
<dbReference type="PANTHER" id="PTHR22576">
    <property type="entry name" value="MUCOSA ASSOCIATED LYMPHOID TISSUE LYMPHOMA TRANSLOCATION PROTEIN 1/PARACASPASE"/>
    <property type="match status" value="1"/>
</dbReference>
<dbReference type="Pfam" id="PF00656">
    <property type="entry name" value="Peptidase_C14"/>
    <property type="match status" value="2"/>
</dbReference>
<gene>
    <name evidence="2" type="ORF">OMM_02269</name>
</gene>
<proteinExistence type="predicted"/>
<dbReference type="Proteomes" id="UP000189670">
    <property type="component" value="Unassembled WGS sequence"/>
</dbReference>
<dbReference type="AlphaFoldDB" id="A0A1V1PAD7"/>
<comment type="caution">
    <text evidence="2">The sequence shown here is derived from an EMBL/GenBank/DDBJ whole genome shotgun (WGS) entry which is preliminary data.</text>
</comment>
<organism evidence="2 3">
    <name type="scientific">Candidatus Magnetoglobus multicellularis str. Araruama</name>
    <dbReference type="NCBI Taxonomy" id="890399"/>
    <lineage>
        <taxon>Bacteria</taxon>
        <taxon>Pseudomonadati</taxon>
        <taxon>Thermodesulfobacteriota</taxon>
        <taxon>Desulfobacteria</taxon>
        <taxon>Desulfobacterales</taxon>
        <taxon>Desulfobacteraceae</taxon>
        <taxon>Candidatus Magnetoglobus</taxon>
    </lineage>
</organism>
<feature type="domain" description="Peptidase C14 caspase" evidence="1">
    <location>
        <begin position="266"/>
        <end position="342"/>
    </location>
</feature>
<dbReference type="InterPro" id="IPR052039">
    <property type="entry name" value="Caspase-related_regulators"/>
</dbReference>
<evidence type="ECO:0000259" key="1">
    <source>
        <dbReference type="Pfam" id="PF00656"/>
    </source>
</evidence>
<name>A0A1V1PAD7_9BACT</name>
<dbReference type="PANTHER" id="PTHR22576:SF37">
    <property type="entry name" value="MUCOSA-ASSOCIATED LYMPHOID TISSUE LYMPHOMA TRANSLOCATION PROTEIN 1"/>
    <property type="match status" value="1"/>
</dbReference>
<protein>
    <submittedName>
        <fullName evidence="2">Peptidase C14 caspase catalytic subunit P20</fullName>
    </submittedName>
</protein>
<dbReference type="EMBL" id="ATBP01000229">
    <property type="protein sequence ID" value="ETR71726.1"/>
    <property type="molecule type" value="Genomic_DNA"/>
</dbReference>
<dbReference type="Gene3D" id="3.40.50.1460">
    <property type="match status" value="1"/>
</dbReference>
<dbReference type="GO" id="GO:0006508">
    <property type="term" value="P:proteolysis"/>
    <property type="evidence" value="ECO:0007669"/>
    <property type="project" value="InterPro"/>
</dbReference>
<feature type="domain" description="Peptidase C14 caspase" evidence="1">
    <location>
        <begin position="159"/>
        <end position="264"/>
    </location>
</feature>
<dbReference type="InterPro" id="IPR011600">
    <property type="entry name" value="Pept_C14_caspase"/>
</dbReference>
<dbReference type="InterPro" id="IPR029030">
    <property type="entry name" value="Caspase-like_dom_sf"/>
</dbReference>
<evidence type="ECO:0000313" key="3">
    <source>
        <dbReference type="Proteomes" id="UP000189670"/>
    </source>
</evidence>